<evidence type="ECO:0000313" key="1">
    <source>
        <dbReference type="EMBL" id="KNC70135.1"/>
    </source>
</evidence>
<dbReference type="RefSeq" id="XP_014144037.1">
    <property type="nucleotide sequence ID" value="XM_014288562.1"/>
</dbReference>
<keyword evidence="2" id="KW-1185">Reference proteome</keyword>
<dbReference type="AlphaFoldDB" id="A0A0L0F091"/>
<protein>
    <submittedName>
        <fullName evidence="1">Uncharacterized protein</fullName>
    </submittedName>
</protein>
<proteinExistence type="predicted"/>
<gene>
    <name evidence="1" type="ORF">SARC_17342</name>
</gene>
<feature type="non-terminal residue" evidence="1">
    <location>
        <position position="1"/>
    </location>
</feature>
<evidence type="ECO:0000313" key="2">
    <source>
        <dbReference type="Proteomes" id="UP000054560"/>
    </source>
</evidence>
<name>A0A0L0F091_9EUKA</name>
<dbReference type="GeneID" id="25917846"/>
<accession>A0A0L0F091</accession>
<organism evidence="1 2">
    <name type="scientific">Sphaeroforma arctica JP610</name>
    <dbReference type="NCBI Taxonomy" id="667725"/>
    <lineage>
        <taxon>Eukaryota</taxon>
        <taxon>Ichthyosporea</taxon>
        <taxon>Ichthyophonida</taxon>
        <taxon>Sphaeroforma</taxon>
    </lineage>
</organism>
<dbReference type="EMBL" id="KQ252051">
    <property type="protein sequence ID" value="KNC70135.1"/>
    <property type="molecule type" value="Genomic_DNA"/>
</dbReference>
<sequence>QTAQVMVLDSGLMVQLAEEAKKQAQKSGSRYSPFDIQQVTARLGQTFKYAVPEDVCVNKRHAGDFYCGKRI</sequence>
<reference evidence="1 2" key="1">
    <citation type="submission" date="2011-02" db="EMBL/GenBank/DDBJ databases">
        <title>The Genome Sequence of Sphaeroforma arctica JP610.</title>
        <authorList>
            <consortium name="The Broad Institute Genome Sequencing Platform"/>
            <person name="Russ C."/>
            <person name="Cuomo C."/>
            <person name="Young S.K."/>
            <person name="Zeng Q."/>
            <person name="Gargeya S."/>
            <person name="Alvarado L."/>
            <person name="Berlin A."/>
            <person name="Chapman S.B."/>
            <person name="Chen Z."/>
            <person name="Freedman E."/>
            <person name="Gellesch M."/>
            <person name="Goldberg J."/>
            <person name="Griggs A."/>
            <person name="Gujja S."/>
            <person name="Heilman E."/>
            <person name="Heiman D."/>
            <person name="Howarth C."/>
            <person name="Mehta T."/>
            <person name="Neiman D."/>
            <person name="Pearson M."/>
            <person name="Roberts A."/>
            <person name="Saif S."/>
            <person name="Shea T."/>
            <person name="Shenoy N."/>
            <person name="Sisk P."/>
            <person name="Stolte C."/>
            <person name="Sykes S."/>
            <person name="White J."/>
            <person name="Yandava C."/>
            <person name="Burger G."/>
            <person name="Gray M.W."/>
            <person name="Holland P.W.H."/>
            <person name="King N."/>
            <person name="Lang F.B.F."/>
            <person name="Roger A.J."/>
            <person name="Ruiz-Trillo I."/>
            <person name="Haas B."/>
            <person name="Nusbaum C."/>
            <person name="Birren B."/>
        </authorList>
    </citation>
    <scope>NUCLEOTIDE SEQUENCE [LARGE SCALE GENOMIC DNA]</scope>
    <source>
        <strain evidence="1 2">JP610</strain>
    </source>
</reference>
<dbReference type="Proteomes" id="UP000054560">
    <property type="component" value="Unassembled WGS sequence"/>
</dbReference>